<evidence type="ECO:0000259" key="1">
    <source>
        <dbReference type="Pfam" id="PF07993"/>
    </source>
</evidence>
<reference evidence="3 4" key="1">
    <citation type="submission" date="2020-09" db="EMBL/GenBank/DDBJ databases">
        <title>Characterization of Paenibacillus peoriae strain ZF390 with broad-spectrum antimicrobial activity as a potential biocontrol agent.</title>
        <authorList>
            <person name="Li L."/>
            <person name="Zhao Y."/>
            <person name="Li B."/>
            <person name="Xie X."/>
        </authorList>
    </citation>
    <scope>NUCLEOTIDE SEQUENCE [LARGE SCALE GENOMIC DNA]</scope>
    <source>
        <strain evidence="3 4">ZF390</strain>
    </source>
</reference>
<dbReference type="SUPFAM" id="SSF51735">
    <property type="entry name" value="NAD(P)-binding Rossmann-fold domains"/>
    <property type="match status" value="1"/>
</dbReference>
<dbReference type="Gene3D" id="3.40.50.1820">
    <property type="entry name" value="alpha/beta hydrolase"/>
    <property type="match status" value="1"/>
</dbReference>
<accession>A0A7H0YEI4</accession>
<dbReference type="InterPro" id="IPR013120">
    <property type="entry name" value="FAR_NAD-bd"/>
</dbReference>
<evidence type="ECO:0000313" key="4">
    <source>
        <dbReference type="Proteomes" id="UP000516384"/>
    </source>
</evidence>
<dbReference type="InterPro" id="IPR051783">
    <property type="entry name" value="NAD(P)-dependent_oxidoreduct"/>
</dbReference>
<sequence>MAHIFITGGTGFIGMHTLRQLSKEEHTITVLVRSQQKWEQICRQMDLETAWHIGKLTPVIGDLSIPALGLNPADRQLVETADVIIHAGGPMDILLGEEDARAAFLQAAEEMITLATYIHASKGLRHFIHLVGYKSPFNDHNWLTPEPVIAHLEQAPPYERMKFLADLRIRQGAHKEGFPLSVVHLSVVIGDSESGDTPQTGGLGILVGSTARKLMGLVPGGKSHWLPLVHVDHAAELISALTKESHPASETYYLMDDRQQSPTMIELGTNMAKELRVRKPLGSISPAWLTSILGTPLGQKLGIPKESLDFIVDVDYPLDAAREIQRKYGLSQAMNKSVFPFVITDLDFRIAHSTIDTDGYVRNRRGPLATLERRVKNGNPTIVLVHGTFSGADCLIPLANQFPESSVCLVDLPGFGRSPYHHKEDVLEGHIESLVQAIQALKTPICLVGHSFGGLLAAKAWERVPERISGLHLLQPVLHTAPRRYRSARITEIMLGRLSESVLRKQLLAQTCFESIDDIPSAYVTYVLEEMRSPRVRKTTAQALAMLTKSDSFQSLPEISERIYKEEVSILWGVKDQIYKLPEPFRALHTLNIPAAHHFPISQPERTAQYLKQHIGQNNLEYKNKTSLAHGTAPCF</sequence>
<evidence type="ECO:0000313" key="3">
    <source>
        <dbReference type="EMBL" id="QNR69492.1"/>
    </source>
</evidence>
<organism evidence="3 4">
    <name type="scientific">Paenibacillus peoriae</name>
    <dbReference type="NCBI Taxonomy" id="59893"/>
    <lineage>
        <taxon>Bacteria</taxon>
        <taxon>Bacillati</taxon>
        <taxon>Bacillota</taxon>
        <taxon>Bacilli</taxon>
        <taxon>Bacillales</taxon>
        <taxon>Paenibacillaceae</taxon>
        <taxon>Paenibacillus</taxon>
    </lineage>
</organism>
<gene>
    <name evidence="3" type="ORF">IAQ67_10990</name>
</gene>
<protein>
    <submittedName>
        <fullName evidence="3">Alpha/beta fold hydrolase</fullName>
    </submittedName>
</protein>
<dbReference type="SUPFAM" id="SSF53474">
    <property type="entry name" value="alpha/beta-Hydrolases"/>
    <property type="match status" value="1"/>
</dbReference>
<dbReference type="RefSeq" id="WP_134904669.1">
    <property type="nucleotide sequence ID" value="NZ_CP061172.1"/>
</dbReference>
<dbReference type="Pfam" id="PF12697">
    <property type="entry name" value="Abhydrolase_6"/>
    <property type="match status" value="1"/>
</dbReference>
<evidence type="ECO:0000259" key="2">
    <source>
        <dbReference type="Pfam" id="PF12697"/>
    </source>
</evidence>
<dbReference type="InterPro" id="IPR000073">
    <property type="entry name" value="AB_hydrolase_1"/>
</dbReference>
<dbReference type="Proteomes" id="UP000516384">
    <property type="component" value="Chromosome"/>
</dbReference>
<dbReference type="InterPro" id="IPR036291">
    <property type="entry name" value="NAD(P)-bd_dom_sf"/>
</dbReference>
<dbReference type="PRINTS" id="PR00111">
    <property type="entry name" value="ABHYDROLASE"/>
</dbReference>
<dbReference type="Gene3D" id="3.40.50.720">
    <property type="entry name" value="NAD(P)-binding Rossmann-like Domain"/>
    <property type="match status" value="1"/>
</dbReference>
<keyword evidence="3" id="KW-0378">Hydrolase</keyword>
<dbReference type="GO" id="GO:0004029">
    <property type="term" value="F:aldehyde dehydrogenase (NAD+) activity"/>
    <property type="evidence" value="ECO:0007669"/>
    <property type="project" value="TreeGrafter"/>
</dbReference>
<dbReference type="Pfam" id="PF07993">
    <property type="entry name" value="NAD_binding_4"/>
    <property type="match status" value="1"/>
</dbReference>
<dbReference type="GO" id="GO:0016787">
    <property type="term" value="F:hydrolase activity"/>
    <property type="evidence" value="ECO:0007669"/>
    <property type="project" value="UniProtKB-KW"/>
</dbReference>
<dbReference type="GO" id="GO:0005737">
    <property type="term" value="C:cytoplasm"/>
    <property type="evidence" value="ECO:0007669"/>
    <property type="project" value="TreeGrafter"/>
</dbReference>
<dbReference type="InterPro" id="IPR029058">
    <property type="entry name" value="AB_hydrolase_fold"/>
</dbReference>
<feature type="domain" description="Thioester reductase (TE)" evidence="1">
    <location>
        <begin position="6"/>
        <end position="238"/>
    </location>
</feature>
<dbReference type="PANTHER" id="PTHR48079">
    <property type="entry name" value="PROTEIN YEEZ"/>
    <property type="match status" value="1"/>
</dbReference>
<dbReference type="AlphaFoldDB" id="A0A7H0YEI4"/>
<feature type="domain" description="AB hydrolase-1" evidence="2">
    <location>
        <begin position="382"/>
        <end position="609"/>
    </location>
</feature>
<name>A0A7H0YEI4_9BACL</name>
<dbReference type="PANTHER" id="PTHR48079:SF6">
    <property type="entry name" value="NAD(P)-BINDING DOMAIN-CONTAINING PROTEIN-RELATED"/>
    <property type="match status" value="1"/>
</dbReference>
<proteinExistence type="predicted"/>
<dbReference type="EMBL" id="CP061172">
    <property type="protein sequence ID" value="QNR69492.1"/>
    <property type="molecule type" value="Genomic_DNA"/>
</dbReference>